<dbReference type="AlphaFoldDB" id="A0A173T2X8"/>
<evidence type="ECO:0000313" key="1">
    <source>
        <dbReference type="EMBL" id="CUM97184.1"/>
    </source>
</evidence>
<dbReference type="Proteomes" id="UP000095390">
    <property type="component" value="Unassembled WGS sequence"/>
</dbReference>
<dbReference type="RefSeq" id="WP_055182821.1">
    <property type="nucleotide sequence ID" value="NZ_BLYK01000086.1"/>
</dbReference>
<dbReference type="EMBL" id="CYZL01000036">
    <property type="protein sequence ID" value="CUP01209.1"/>
    <property type="molecule type" value="Genomic_DNA"/>
</dbReference>
<evidence type="ECO:0000313" key="4">
    <source>
        <dbReference type="Proteomes" id="UP000095679"/>
    </source>
</evidence>
<accession>A0A173T2X8</accession>
<dbReference type="OrthoDB" id="9803063at2"/>
<dbReference type="EMBL" id="CYYC01000014">
    <property type="protein sequence ID" value="CUM97184.1"/>
    <property type="molecule type" value="Genomic_DNA"/>
</dbReference>
<name>A0A173T2X8_9FIRM</name>
<organism evidence="1 3">
    <name type="scientific">Anaerobutyricum hallii</name>
    <dbReference type="NCBI Taxonomy" id="39488"/>
    <lineage>
        <taxon>Bacteria</taxon>
        <taxon>Bacillati</taxon>
        <taxon>Bacillota</taxon>
        <taxon>Clostridia</taxon>
        <taxon>Lachnospirales</taxon>
        <taxon>Lachnospiraceae</taxon>
        <taxon>Anaerobutyricum</taxon>
    </lineage>
</organism>
<protein>
    <submittedName>
        <fullName evidence="1">Uncharacterized protein</fullName>
    </submittedName>
</protein>
<sequence>MKRSIAYYHLPGLFEFYELYKVFLPLFREHGEYFYDWCDIGSVYGAPADCIWGGGRAGFGDDDAKKVLDLMKGYGISARLTFSNSLLREEHLLDKKCNALCRLFEETGDIQNGVIIHSDLLLEYLKKNYPNLYFVSSTTKVLTNFQDFLKEVKREDFQYVVPDFRLNKSFDRLNTLTQIEKDKVEFLCNECCWFGCKDRKRCYEAVSRKNLGEHYPEHHCTAPNAEQGYRFSKAMKNSGFIGIEDIQNSYLPMGFSNFKIEGRGLGSALVLEFLLYYMVKPEYQIHIREAIYLDNMLDLF</sequence>
<gene>
    <name evidence="2" type="ORF">ERS852450_02866</name>
    <name evidence="1" type="ORF">ERS852578_01405</name>
</gene>
<dbReference type="Proteomes" id="UP000095679">
    <property type="component" value="Unassembled WGS sequence"/>
</dbReference>
<reference evidence="3 4" key="1">
    <citation type="submission" date="2015-09" db="EMBL/GenBank/DDBJ databases">
        <authorList>
            <consortium name="Pathogen Informatics"/>
        </authorList>
    </citation>
    <scope>NUCLEOTIDE SEQUENCE [LARGE SCALE GENOMIC DNA]</scope>
    <source>
        <strain evidence="2 4">2789STDY5834835</strain>
        <strain evidence="1 3">2789STDY5834966</strain>
    </source>
</reference>
<evidence type="ECO:0000313" key="2">
    <source>
        <dbReference type="EMBL" id="CUP01209.1"/>
    </source>
</evidence>
<proteinExistence type="predicted"/>
<evidence type="ECO:0000313" key="3">
    <source>
        <dbReference type="Proteomes" id="UP000095390"/>
    </source>
</evidence>